<dbReference type="HOGENOM" id="CLU_1397174_0_0_1"/>
<accession>I2GZU7</accession>
<feature type="compositionally biased region" description="Low complexity" evidence="1">
    <location>
        <begin position="142"/>
        <end position="153"/>
    </location>
</feature>
<proteinExistence type="predicted"/>
<dbReference type="GeneID" id="14494232"/>
<reference evidence="2 3" key="1">
    <citation type="journal article" date="2011" name="Proc. Natl. Acad. Sci. U.S.A.">
        <title>Evolutionary erosion of yeast sex chromosomes by mating-type switching accidents.</title>
        <authorList>
            <person name="Gordon J.L."/>
            <person name="Armisen D."/>
            <person name="Proux-Wera E."/>
            <person name="Oheigeartaigh S.S."/>
            <person name="Byrne K.P."/>
            <person name="Wolfe K.H."/>
        </authorList>
    </citation>
    <scope>NUCLEOTIDE SEQUENCE [LARGE SCALE GENOMIC DNA]</scope>
    <source>
        <strain evidence="3">ATCC 34711 / CBS 6284 / DSM 70876 / NBRC 10599 / NRRL Y-10934 / UCD 77-7</strain>
    </source>
</reference>
<feature type="compositionally biased region" description="Low complexity" evidence="1">
    <location>
        <begin position="84"/>
        <end position="98"/>
    </location>
</feature>
<evidence type="ECO:0000313" key="2">
    <source>
        <dbReference type="EMBL" id="CCH59649.1"/>
    </source>
</evidence>
<feature type="region of interest" description="Disordered" evidence="1">
    <location>
        <begin position="126"/>
        <end position="159"/>
    </location>
</feature>
<name>I2GZU7_HENB6</name>
<evidence type="ECO:0000313" key="3">
    <source>
        <dbReference type="Proteomes" id="UP000002866"/>
    </source>
</evidence>
<dbReference type="RefSeq" id="XP_004179168.1">
    <property type="nucleotide sequence ID" value="XM_004179120.1"/>
</dbReference>
<gene>
    <name evidence="2" type="primary">TBLA0B08340</name>
    <name evidence="2" type="ORF">TBLA_0B08340</name>
</gene>
<feature type="region of interest" description="Disordered" evidence="1">
    <location>
        <begin position="80"/>
        <end position="113"/>
    </location>
</feature>
<sequence length="195" mass="21698">MMLDDKLVSHDLLNELQEGVDKEVIVSEDGCIPSDINPQLIDTLNLDEILKQPNAHDFSMSDSNMNDSSIENNLDVNIKDKNDNINNSQNESINPINSDTEIDSDTAIDSDTNINDTEDRINIIENGNENKPDIEVNDQSLTTDNNTNTSSDNIETVSNLSKGDKNYNLAIDDVNSNELTKKDSQLISEVKKTTR</sequence>
<dbReference type="EMBL" id="HE806317">
    <property type="protein sequence ID" value="CCH59649.1"/>
    <property type="molecule type" value="Genomic_DNA"/>
</dbReference>
<keyword evidence="3" id="KW-1185">Reference proteome</keyword>
<dbReference type="KEGG" id="tbl:TBLA_0B08340"/>
<dbReference type="InParanoid" id="I2GZU7"/>
<protein>
    <submittedName>
        <fullName evidence="2">Uncharacterized protein</fullName>
    </submittedName>
</protein>
<dbReference type="Proteomes" id="UP000002866">
    <property type="component" value="Chromosome 2"/>
</dbReference>
<evidence type="ECO:0000256" key="1">
    <source>
        <dbReference type="SAM" id="MobiDB-lite"/>
    </source>
</evidence>
<organism evidence="2 3">
    <name type="scientific">Henningerozyma blattae (strain ATCC 34711 / CBS 6284 / DSM 70876 / NBRC 10599 / NRRL Y-10934 / UCD 77-7)</name>
    <name type="common">Yeast</name>
    <name type="synonym">Tetrapisispora blattae</name>
    <dbReference type="NCBI Taxonomy" id="1071380"/>
    <lineage>
        <taxon>Eukaryota</taxon>
        <taxon>Fungi</taxon>
        <taxon>Dikarya</taxon>
        <taxon>Ascomycota</taxon>
        <taxon>Saccharomycotina</taxon>
        <taxon>Saccharomycetes</taxon>
        <taxon>Saccharomycetales</taxon>
        <taxon>Saccharomycetaceae</taxon>
        <taxon>Henningerozyma</taxon>
    </lineage>
</organism>
<dbReference type="AlphaFoldDB" id="I2GZU7"/>